<dbReference type="Proteomes" id="UP000566663">
    <property type="component" value="Unassembled WGS sequence"/>
</dbReference>
<dbReference type="RefSeq" id="WP_183252416.1">
    <property type="nucleotide sequence ID" value="NZ_BAAAFF010000004.1"/>
</dbReference>
<feature type="compositionally biased region" description="Gly residues" evidence="1">
    <location>
        <begin position="176"/>
        <end position="189"/>
    </location>
</feature>
<reference evidence="2 3" key="1">
    <citation type="submission" date="2020-08" db="EMBL/GenBank/DDBJ databases">
        <title>Genomic Encyclopedia of Type Strains, Phase IV (KMG-IV): sequencing the most valuable type-strain genomes for metagenomic binning, comparative biology and taxonomic classification.</title>
        <authorList>
            <person name="Goeker M."/>
        </authorList>
    </citation>
    <scope>NUCLEOTIDE SEQUENCE [LARGE SCALE GENOMIC DNA]</scope>
    <source>
        <strain evidence="2 3">DSM 25335</strain>
    </source>
</reference>
<dbReference type="EMBL" id="JACHFZ010000001">
    <property type="protein sequence ID" value="MBB5291246.1"/>
    <property type="molecule type" value="Genomic_DNA"/>
</dbReference>
<evidence type="ECO:0000256" key="1">
    <source>
        <dbReference type="SAM" id="MobiDB-lite"/>
    </source>
</evidence>
<evidence type="ECO:0000313" key="2">
    <source>
        <dbReference type="EMBL" id="MBB5291246.1"/>
    </source>
</evidence>
<sequence length="189" mass="19990">MTDLLTTGAPVHPGHRIHPPETWERARDDYLAGFSGPAVCARYGLGLAAFRKRAAIGGWRRIDQPAAMPTGPLEIEGDINEADYSDLADMSVIHLREAIVNGCVGQAEAWLRLHLRLNEASCQEFARFSELGADDDCPVDEVDGVDGGLPVPESTLTPETRPRPETPAPPPSSPGPAGGCGAETGRSGG</sequence>
<feature type="compositionally biased region" description="Pro residues" evidence="1">
    <location>
        <begin position="165"/>
        <end position="174"/>
    </location>
</feature>
<evidence type="ECO:0000313" key="3">
    <source>
        <dbReference type="Proteomes" id="UP000566663"/>
    </source>
</evidence>
<name>A0A7W8HWK0_9CAUL</name>
<proteinExistence type="predicted"/>
<comment type="caution">
    <text evidence="2">The sequence shown here is derived from an EMBL/GenBank/DDBJ whole genome shotgun (WGS) entry which is preliminary data.</text>
</comment>
<organism evidence="2 3">
    <name type="scientific">Brevundimonas basaltis</name>
    <dbReference type="NCBI Taxonomy" id="472166"/>
    <lineage>
        <taxon>Bacteria</taxon>
        <taxon>Pseudomonadati</taxon>
        <taxon>Pseudomonadota</taxon>
        <taxon>Alphaproteobacteria</taxon>
        <taxon>Caulobacterales</taxon>
        <taxon>Caulobacteraceae</taxon>
        <taxon>Brevundimonas</taxon>
    </lineage>
</organism>
<dbReference type="AlphaFoldDB" id="A0A7W8HWK0"/>
<accession>A0A7W8HWK0</accession>
<feature type="region of interest" description="Disordered" evidence="1">
    <location>
        <begin position="136"/>
        <end position="189"/>
    </location>
</feature>
<keyword evidence="3" id="KW-1185">Reference proteome</keyword>
<gene>
    <name evidence="2" type="ORF">HNQ67_000742</name>
</gene>
<protein>
    <submittedName>
        <fullName evidence="2">Uncharacterized protein</fullName>
    </submittedName>
</protein>